<dbReference type="NCBIfam" id="NF011990">
    <property type="entry name" value="PRK15446.2-6"/>
    <property type="match status" value="1"/>
</dbReference>
<feature type="domain" description="Amidohydrolase 3" evidence="1">
    <location>
        <begin position="141"/>
        <end position="368"/>
    </location>
</feature>
<dbReference type="Proteomes" id="UP000199550">
    <property type="component" value="Unassembled WGS sequence"/>
</dbReference>
<dbReference type="SUPFAM" id="SSF51338">
    <property type="entry name" value="Composite domain of metallo-dependent hydrolases"/>
    <property type="match status" value="1"/>
</dbReference>
<evidence type="ECO:0000313" key="2">
    <source>
        <dbReference type="EMBL" id="SFL68014.1"/>
    </source>
</evidence>
<evidence type="ECO:0000313" key="3">
    <source>
        <dbReference type="Proteomes" id="UP000199550"/>
    </source>
</evidence>
<dbReference type="Gene3D" id="3.20.20.140">
    <property type="entry name" value="Metal-dependent hydrolases"/>
    <property type="match status" value="1"/>
</dbReference>
<protein>
    <submittedName>
        <fullName evidence="2">Alpha-D-ribose 1-methylphosphonate 5-triphosphate diphosphatase</fullName>
    </submittedName>
</protein>
<dbReference type="NCBIfam" id="NF011987">
    <property type="entry name" value="PRK15446.2-3"/>
    <property type="match status" value="1"/>
</dbReference>
<evidence type="ECO:0000259" key="1">
    <source>
        <dbReference type="Pfam" id="PF07969"/>
    </source>
</evidence>
<dbReference type="RefSeq" id="WP_090191957.1">
    <property type="nucleotide sequence ID" value="NZ_FOTF01000041.1"/>
</dbReference>
<dbReference type="GO" id="GO:0019700">
    <property type="term" value="P:organic phosphonate catabolic process"/>
    <property type="evidence" value="ECO:0007669"/>
    <property type="project" value="InterPro"/>
</dbReference>
<dbReference type="EMBL" id="FOTF01000041">
    <property type="protein sequence ID" value="SFL68014.1"/>
    <property type="molecule type" value="Genomic_DNA"/>
</dbReference>
<dbReference type="GO" id="GO:0016810">
    <property type="term" value="F:hydrolase activity, acting on carbon-nitrogen (but not peptide) bonds"/>
    <property type="evidence" value="ECO:0007669"/>
    <property type="project" value="InterPro"/>
</dbReference>
<dbReference type="PANTHER" id="PTHR43135:SF3">
    <property type="entry name" value="ALPHA-D-RIBOSE 1-METHYLPHOSPHONATE 5-TRIPHOSPHATE DIPHOSPHATASE"/>
    <property type="match status" value="1"/>
</dbReference>
<reference evidence="3" key="1">
    <citation type="submission" date="2016-10" db="EMBL/GenBank/DDBJ databases">
        <authorList>
            <person name="Varghese N."/>
            <person name="Submissions S."/>
        </authorList>
    </citation>
    <scope>NUCLEOTIDE SEQUENCE [LARGE SCALE GENOMIC DNA]</scope>
    <source>
        <strain evidence="3">DSM 16199</strain>
    </source>
</reference>
<dbReference type="InterPro" id="IPR012696">
    <property type="entry name" value="PhnM"/>
</dbReference>
<proteinExistence type="predicted"/>
<dbReference type="STRING" id="195913.SAMN04488004_1416"/>
<dbReference type="InterPro" id="IPR032466">
    <property type="entry name" value="Metal_Hydrolase"/>
</dbReference>
<dbReference type="SUPFAM" id="SSF51556">
    <property type="entry name" value="Metallo-dependent hydrolases"/>
    <property type="match status" value="1"/>
</dbReference>
<accession>A0A1I4JNF2</accession>
<dbReference type="InterPro" id="IPR013108">
    <property type="entry name" value="Amidohydro_3"/>
</dbReference>
<dbReference type="AlphaFoldDB" id="A0A1I4JNF2"/>
<dbReference type="Pfam" id="PF07969">
    <property type="entry name" value="Amidohydro_3"/>
    <property type="match status" value="1"/>
</dbReference>
<gene>
    <name evidence="2" type="ORF">SAMN04488004_1416</name>
</gene>
<dbReference type="InterPro" id="IPR051781">
    <property type="entry name" value="Metallo-dep_Hydrolase"/>
</dbReference>
<dbReference type="PANTHER" id="PTHR43135">
    <property type="entry name" value="ALPHA-D-RIBOSE 1-METHYLPHOSPHONATE 5-TRIPHOSPHATE DIPHOSPHATASE"/>
    <property type="match status" value="1"/>
</dbReference>
<keyword evidence="3" id="KW-1185">Reference proteome</keyword>
<dbReference type="Gene3D" id="2.30.40.10">
    <property type="entry name" value="Urease, subunit C, domain 1"/>
    <property type="match status" value="1"/>
</dbReference>
<dbReference type="InterPro" id="IPR011059">
    <property type="entry name" value="Metal-dep_hydrolase_composite"/>
</dbReference>
<name>A0A1I4JNF2_9RHOB</name>
<sequence>MTPHLTLTGARVLQGDDLRDGVLSIDQGQITDTAGLTVDLRGYDLLPGIIDLHGDAFERHIAPRPAAPFPLIDGLRGTDRDMATHGVTTAFLAQSWSWEGGLRGADYAETVMAGLAAYRSEALCDLHLQIRYETFALDTADRLLAALHKHGTGYVVFNNHMNEPAFLAQHNPAALASWALRAGYNMPDFVALADGVAARSAEVPTSVARLARAFRAMGVRSGSHDDTDAATRHRFAALGADICEFPTTVAAAQAARDLGNPVLMGAPNVARGGSQSGNIAAIDLIRAGLCDALVSDYHYPALGAAAFRLVDDGVMGLAQAWAMISTAPARIMGLTDRGTLVPGQRADVAIVNRATRRIEGTIAGGRIAYLSGAVAARMIDASAVTLDKRRSA</sequence>
<organism evidence="2 3">
    <name type="scientific">Loktanella salsilacus</name>
    <dbReference type="NCBI Taxonomy" id="195913"/>
    <lineage>
        <taxon>Bacteria</taxon>
        <taxon>Pseudomonadati</taxon>
        <taxon>Pseudomonadota</taxon>
        <taxon>Alphaproteobacteria</taxon>
        <taxon>Rhodobacterales</taxon>
        <taxon>Roseobacteraceae</taxon>
        <taxon>Loktanella</taxon>
    </lineage>
</organism>
<dbReference type="PIRSF" id="PIRSF038971">
    <property type="entry name" value="PhnM"/>
    <property type="match status" value="1"/>
</dbReference>
<dbReference type="OrthoDB" id="9785413at2"/>